<dbReference type="InterPro" id="IPR051453">
    <property type="entry name" value="MBL_Glyoxalase_II"/>
</dbReference>
<dbReference type="InterPro" id="IPR001279">
    <property type="entry name" value="Metallo-B-lactamas"/>
</dbReference>
<dbReference type="SUPFAM" id="SSF56281">
    <property type="entry name" value="Metallo-hydrolase/oxidoreductase"/>
    <property type="match status" value="1"/>
</dbReference>
<dbReference type="SMART" id="SM00849">
    <property type="entry name" value="Lactamase_B"/>
    <property type="match status" value="1"/>
</dbReference>
<evidence type="ECO:0000256" key="4">
    <source>
        <dbReference type="ARBA" id="ARBA00022833"/>
    </source>
</evidence>
<evidence type="ECO:0000256" key="3">
    <source>
        <dbReference type="ARBA" id="ARBA00022801"/>
    </source>
</evidence>
<dbReference type="PANTHER" id="PTHR46233">
    <property type="entry name" value="HYDROXYACYLGLUTATHIONE HYDROLASE GLOC"/>
    <property type="match status" value="1"/>
</dbReference>
<dbReference type="PANTHER" id="PTHR46233:SF3">
    <property type="entry name" value="HYDROXYACYLGLUTATHIONE HYDROLASE GLOC"/>
    <property type="match status" value="1"/>
</dbReference>
<comment type="caution">
    <text evidence="6">The sequence shown here is derived from an EMBL/GenBank/DDBJ whole genome shotgun (WGS) entry which is preliminary data.</text>
</comment>
<dbReference type="Pfam" id="PF00753">
    <property type="entry name" value="Lactamase_B"/>
    <property type="match status" value="1"/>
</dbReference>
<comment type="cofactor">
    <cofactor evidence="1">
        <name>Zn(2+)</name>
        <dbReference type="ChEBI" id="CHEBI:29105"/>
    </cofactor>
</comment>
<dbReference type="CDD" id="cd06262">
    <property type="entry name" value="metallo-hydrolase-like_MBL-fold"/>
    <property type="match status" value="1"/>
</dbReference>
<keyword evidence="4" id="KW-0862">Zinc</keyword>
<accession>A0ABP8KKQ7</accession>
<evidence type="ECO:0000259" key="5">
    <source>
        <dbReference type="SMART" id="SM00849"/>
    </source>
</evidence>
<keyword evidence="7" id="KW-1185">Reference proteome</keyword>
<proteinExistence type="predicted"/>
<feature type="domain" description="Metallo-beta-lactamase" evidence="5">
    <location>
        <begin position="30"/>
        <end position="230"/>
    </location>
</feature>
<keyword evidence="3" id="KW-0378">Hydrolase</keyword>
<gene>
    <name evidence="6" type="ORF">GCM10023168_28360</name>
</gene>
<protein>
    <submittedName>
        <fullName evidence="6">MBL fold metallo-hydrolase</fullName>
    </submittedName>
</protein>
<evidence type="ECO:0000313" key="6">
    <source>
        <dbReference type="EMBL" id="GAA4409533.1"/>
    </source>
</evidence>
<name>A0ABP8KKQ7_9MICO</name>
<reference evidence="7" key="1">
    <citation type="journal article" date="2019" name="Int. J. Syst. Evol. Microbiol.">
        <title>The Global Catalogue of Microorganisms (GCM) 10K type strain sequencing project: providing services to taxonomists for standard genome sequencing and annotation.</title>
        <authorList>
            <consortium name="The Broad Institute Genomics Platform"/>
            <consortium name="The Broad Institute Genome Sequencing Center for Infectious Disease"/>
            <person name="Wu L."/>
            <person name="Ma J."/>
        </authorList>
    </citation>
    <scope>NUCLEOTIDE SEQUENCE [LARGE SCALE GENOMIC DNA]</scope>
    <source>
        <strain evidence="7">JCM 17809</strain>
    </source>
</reference>
<evidence type="ECO:0000256" key="2">
    <source>
        <dbReference type="ARBA" id="ARBA00022723"/>
    </source>
</evidence>
<keyword evidence="2" id="KW-0479">Metal-binding</keyword>
<evidence type="ECO:0000313" key="7">
    <source>
        <dbReference type="Proteomes" id="UP001500945"/>
    </source>
</evidence>
<sequence length="251" mass="26708">MAATAAQSRQARCGYARTVLAVAFPAAAFGTNCYVLAAGPGEECVVVDPGIGVEQTLRDVLAEHRLRPAAVLLTHGHLDHVYSVTPVCGGTTAAYIHGEDRYRLHDPVAGLAPGTLAMMEQQFGRRATWREPERVVEVTDRQLLALAGLDVEVLHAPGHTEGSVMFGLDEVPDGLPAEEALERTMVSGDVLFAGSIGRTDLLGGDDAAMRRSLRDVVLPLPDSTLVLTGHGPATTIRRERATNPYLRGLTA</sequence>
<evidence type="ECO:0000256" key="1">
    <source>
        <dbReference type="ARBA" id="ARBA00001947"/>
    </source>
</evidence>
<dbReference type="InterPro" id="IPR036866">
    <property type="entry name" value="RibonucZ/Hydroxyglut_hydro"/>
</dbReference>
<dbReference type="EMBL" id="BAABGM010000017">
    <property type="protein sequence ID" value="GAA4409533.1"/>
    <property type="molecule type" value="Genomic_DNA"/>
</dbReference>
<organism evidence="6 7">
    <name type="scientific">Fodinibacter luteus</name>
    <dbReference type="NCBI Taxonomy" id="552064"/>
    <lineage>
        <taxon>Bacteria</taxon>
        <taxon>Bacillati</taxon>
        <taxon>Actinomycetota</taxon>
        <taxon>Actinomycetes</taxon>
        <taxon>Micrococcales</taxon>
        <taxon>Intrasporangiaceae</taxon>
        <taxon>Fodinibacter (ex Wang et al. 2009)</taxon>
    </lineage>
</organism>
<dbReference type="Proteomes" id="UP001500945">
    <property type="component" value="Unassembled WGS sequence"/>
</dbReference>
<dbReference type="Gene3D" id="3.60.15.10">
    <property type="entry name" value="Ribonuclease Z/Hydroxyacylglutathione hydrolase-like"/>
    <property type="match status" value="1"/>
</dbReference>